<gene>
    <name evidence="2" type="ORF">CPEL01642_LOCUS6470</name>
</gene>
<proteinExistence type="predicted"/>
<protein>
    <submittedName>
        <fullName evidence="2">Uncharacterized protein</fullName>
    </submittedName>
</protein>
<feature type="region of interest" description="Disordered" evidence="1">
    <location>
        <begin position="1"/>
        <end position="36"/>
    </location>
</feature>
<dbReference type="EMBL" id="HBEY01013388">
    <property type="protein sequence ID" value="CAD8603135.1"/>
    <property type="molecule type" value="Transcribed_RNA"/>
</dbReference>
<evidence type="ECO:0000313" key="2">
    <source>
        <dbReference type="EMBL" id="CAD8603135.1"/>
    </source>
</evidence>
<accession>A0A7S0PYC9</accession>
<organism evidence="2">
    <name type="scientific">Coccolithus braarudii</name>
    <dbReference type="NCBI Taxonomy" id="221442"/>
    <lineage>
        <taxon>Eukaryota</taxon>
        <taxon>Haptista</taxon>
        <taxon>Haptophyta</taxon>
        <taxon>Prymnesiophyceae</taxon>
        <taxon>Coccolithales</taxon>
        <taxon>Coccolithaceae</taxon>
        <taxon>Coccolithus</taxon>
    </lineage>
</organism>
<sequence length="157" mass="18465">MVPLQLPRFQRSDEGTPRAANESMPQQGRACMRHESDKQRRLSHELILEKLPPCAEERKGKNDEWWASNDRQRAIDIFEERDFMNEMHIHTFSSRLERDIIVLDVRERYQAIVHYKPGFKTQEVISMTAARAIRTDSSQQPLWVHLDVGHFSALKVI</sequence>
<reference evidence="2" key="1">
    <citation type="submission" date="2021-01" db="EMBL/GenBank/DDBJ databases">
        <authorList>
            <person name="Corre E."/>
            <person name="Pelletier E."/>
            <person name="Niang G."/>
            <person name="Scheremetjew M."/>
            <person name="Finn R."/>
            <person name="Kale V."/>
            <person name="Holt S."/>
            <person name="Cochrane G."/>
            <person name="Meng A."/>
            <person name="Brown T."/>
            <person name="Cohen L."/>
        </authorList>
    </citation>
    <scope>NUCLEOTIDE SEQUENCE</scope>
    <source>
        <strain evidence="2">PLY182g</strain>
    </source>
</reference>
<name>A0A7S0PYC9_9EUKA</name>
<evidence type="ECO:0000256" key="1">
    <source>
        <dbReference type="SAM" id="MobiDB-lite"/>
    </source>
</evidence>
<dbReference type="AlphaFoldDB" id="A0A7S0PYC9"/>